<dbReference type="GO" id="GO:0005886">
    <property type="term" value="C:plasma membrane"/>
    <property type="evidence" value="ECO:0007669"/>
    <property type="project" value="TreeGrafter"/>
</dbReference>
<feature type="compositionally biased region" description="Polar residues" evidence="5">
    <location>
        <begin position="350"/>
        <end position="359"/>
    </location>
</feature>
<keyword evidence="9" id="KW-0675">Receptor</keyword>
<proteinExistence type="predicted"/>
<dbReference type="AlphaFoldDB" id="A0AAN7Y6G2"/>
<keyword evidence="10" id="KW-1185">Reference proteome</keyword>
<dbReference type="EMBL" id="JAVRRJ010000004">
    <property type="protein sequence ID" value="KAK5085934.1"/>
    <property type="molecule type" value="Genomic_DNA"/>
</dbReference>
<evidence type="ECO:0000256" key="4">
    <source>
        <dbReference type="ARBA" id="ARBA00023136"/>
    </source>
</evidence>
<comment type="subcellular location">
    <subcellularLocation>
        <location evidence="1">Membrane</location>
        <topology evidence="1">Multi-pass membrane protein</topology>
    </subcellularLocation>
</comment>
<feature type="domain" description="Glucose receptor Git3-like N-terminal" evidence="7">
    <location>
        <begin position="28"/>
        <end position="215"/>
    </location>
</feature>
<feature type="compositionally biased region" description="Polar residues" evidence="5">
    <location>
        <begin position="367"/>
        <end position="392"/>
    </location>
</feature>
<dbReference type="InterPro" id="IPR023041">
    <property type="entry name" value="Glucose_rcpt_Git3-like_N"/>
</dbReference>
<evidence type="ECO:0000256" key="1">
    <source>
        <dbReference type="ARBA" id="ARBA00004141"/>
    </source>
</evidence>
<gene>
    <name evidence="9" type="primary">GPR1</name>
    <name evidence="9" type="ORF">LTR05_005224</name>
</gene>
<evidence type="ECO:0000256" key="5">
    <source>
        <dbReference type="SAM" id="MobiDB-lite"/>
    </source>
</evidence>
<keyword evidence="4 6" id="KW-0472">Membrane</keyword>
<evidence type="ECO:0000259" key="8">
    <source>
        <dbReference type="Pfam" id="PF11970"/>
    </source>
</evidence>
<reference evidence="9 10" key="1">
    <citation type="submission" date="2023-08" db="EMBL/GenBank/DDBJ databases">
        <title>Black Yeasts Isolated from many extreme environments.</title>
        <authorList>
            <person name="Coleine C."/>
            <person name="Stajich J.E."/>
            <person name="Selbmann L."/>
        </authorList>
    </citation>
    <scope>NUCLEOTIDE SEQUENCE [LARGE SCALE GENOMIC DNA]</scope>
    <source>
        <strain evidence="9 10">CCFEE 5910</strain>
    </source>
</reference>
<feature type="domain" description="G protein-coupled receptor GPR1/2/3 C-terminal" evidence="8">
    <location>
        <begin position="393"/>
        <end position="466"/>
    </location>
</feature>
<feature type="transmembrane region" description="Helical" evidence="6">
    <location>
        <begin position="402"/>
        <end position="421"/>
    </location>
</feature>
<keyword evidence="2 6" id="KW-0812">Transmembrane</keyword>
<feature type="region of interest" description="Disordered" evidence="5">
    <location>
        <begin position="223"/>
        <end position="256"/>
    </location>
</feature>
<dbReference type="GO" id="GO:0007189">
    <property type="term" value="P:adenylate cyclase-activating G protein-coupled receptor signaling pathway"/>
    <property type="evidence" value="ECO:0007669"/>
    <property type="project" value="TreeGrafter"/>
</dbReference>
<evidence type="ECO:0000313" key="9">
    <source>
        <dbReference type="EMBL" id="KAK5085934.1"/>
    </source>
</evidence>
<feature type="transmembrane region" description="Helical" evidence="6">
    <location>
        <begin position="97"/>
        <end position="121"/>
    </location>
</feature>
<accession>A0AAN7Y6G2</accession>
<dbReference type="SUPFAM" id="SSF81321">
    <property type="entry name" value="Family A G protein-coupled receptor-like"/>
    <property type="match status" value="1"/>
</dbReference>
<dbReference type="InterPro" id="IPR022596">
    <property type="entry name" value="GPR1/2/3_C"/>
</dbReference>
<feature type="compositionally biased region" description="Low complexity" evidence="5">
    <location>
        <begin position="509"/>
        <end position="528"/>
    </location>
</feature>
<feature type="transmembrane region" description="Helical" evidence="6">
    <location>
        <begin position="26"/>
        <end position="47"/>
    </location>
</feature>
<feature type="compositionally biased region" description="Polar residues" evidence="5">
    <location>
        <begin position="293"/>
        <end position="305"/>
    </location>
</feature>
<feature type="region of interest" description="Disordered" evidence="5">
    <location>
        <begin position="505"/>
        <end position="608"/>
    </location>
</feature>
<dbReference type="Pfam" id="PF11970">
    <property type="entry name" value="GPR_Gpa2_C"/>
    <property type="match status" value="1"/>
</dbReference>
<name>A0AAN7Y6G2_9EURO</name>
<dbReference type="Pfam" id="PF11710">
    <property type="entry name" value="Git3"/>
    <property type="match status" value="1"/>
</dbReference>
<comment type="caution">
    <text evidence="9">The sequence shown here is derived from an EMBL/GenBank/DDBJ whole genome shotgun (WGS) entry which is preliminary data.</text>
</comment>
<feature type="compositionally biased region" description="Polar residues" evidence="5">
    <location>
        <begin position="317"/>
        <end position="333"/>
    </location>
</feature>
<evidence type="ECO:0000256" key="2">
    <source>
        <dbReference type="ARBA" id="ARBA00022692"/>
    </source>
</evidence>
<evidence type="ECO:0000256" key="6">
    <source>
        <dbReference type="SAM" id="Phobius"/>
    </source>
</evidence>
<feature type="transmembrane region" description="Helical" evidence="6">
    <location>
        <begin position="59"/>
        <end position="77"/>
    </location>
</feature>
<feature type="transmembrane region" description="Helical" evidence="6">
    <location>
        <begin position="436"/>
        <end position="460"/>
    </location>
</feature>
<organism evidence="9 10">
    <name type="scientific">Lithohypha guttulata</name>
    <dbReference type="NCBI Taxonomy" id="1690604"/>
    <lineage>
        <taxon>Eukaryota</taxon>
        <taxon>Fungi</taxon>
        <taxon>Dikarya</taxon>
        <taxon>Ascomycota</taxon>
        <taxon>Pezizomycotina</taxon>
        <taxon>Eurotiomycetes</taxon>
        <taxon>Chaetothyriomycetidae</taxon>
        <taxon>Chaetothyriales</taxon>
        <taxon>Trichomeriaceae</taxon>
        <taxon>Lithohypha</taxon>
    </lineage>
</organism>
<feature type="region of interest" description="Disordered" evidence="5">
    <location>
        <begin position="293"/>
        <end position="392"/>
    </location>
</feature>
<evidence type="ECO:0000313" key="10">
    <source>
        <dbReference type="Proteomes" id="UP001309876"/>
    </source>
</evidence>
<dbReference type="GO" id="GO:0004930">
    <property type="term" value="F:G protein-coupled receptor activity"/>
    <property type="evidence" value="ECO:0007669"/>
    <property type="project" value="TreeGrafter"/>
</dbReference>
<dbReference type="PANTHER" id="PTHR23112">
    <property type="entry name" value="G PROTEIN-COUPLED RECEPTOR 157-RELATED"/>
    <property type="match status" value="1"/>
</dbReference>
<evidence type="ECO:0000256" key="3">
    <source>
        <dbReference type="ARBA" id="ARBA00022989"/>
    </source>
</evidence>
<sequence length="608" mass="68774">MSLTIRSLNAADPNRTSLTREQNRGILIAGLTCACFSVLATLITLRWFILMKRAFRHKLVMFLILSDTFKAFWYFIFPVVVFSQGPVQNSSGFCQASGFFLALGIEASDYAILMIALHSLIYIFNPPASSGDNGGLYRYRKYIYPCWVVFPVLAASLAFVNNDNGYTTAGTFCYLPRRPFWYRLALSWIPRYCIITLIFTMYLAVYIYVALKFRSFNYLHEDSSNFSSGSPSRRSSISDDNIAPDEHISSEDAQARTRFGRPVFSRSASYNQQPNQMPRELDPWEQVSFITSKGLRTNDGSQAGIETSDFPMRSQKHSISAGTTSPQTTSQYLPGQSSPPQGQEEPPSSARMSQLSGETRTVPAHYSMNQVPPMTPKAFQSASQPKPQDPLQSTRKAIRKQLRYLFIYPAVYVLMWLFPFVSHCLLYNDYYVQNPIYWLTVAQTCSVSLQAGVDCVIFSWREKPWRRIPEGRKFSLNKVRHSFSLRGDNRQGSAVGSFHAMPEEELGQASQNQNTVSSSSSNRGTSANWWEAEGRRRKDSVWMGTDADYPDRRETLAQIPSTAPVAEEAGDHEDASRPQKERSAGSLSTLRPEEAHNQFGVHRSNRIY</sequence>
<feature type="compositionally biased region" description="Basic and acidic residues" evidence="5">
    <location>
        <begin position="572"/>
        <end position="583"/>
    </location>
</feature>
<feature type="compositionally biased region" description="Low complexity" evidence="5">
    <location>
        <begin position="334"/>
        <end position="349"/>
    </location>
</feature>
<dbReference type="Gene3D" id="1.20.1070.10">
    <property type="entry name" value="Rhodopsin 7-helix transmembrane proteins"/>
    <property type="match status" value="1"/>
</dbReference>
<feature type="compositionally biased region" description="Low complexity" evidence="5">
    <location>
        <begin position="224"/>
        <end position="241"/>
    </location>
</feature>
<feature type="transmembrane region" description="Helical" evidence="6">
    <location>
        <begin position="180"/>
        <end position="209"/>
    </location>
</feature>
<feature type="transmembrane region" description="Helical" evidence="6">
    <location>
        <begin position="142"/>
        <end position="160"/>
    </location>
</feature>
<feature type="compositionally biased region" description="Basic and acidic residues" evidence="5">
    <location>
        <begin position="244"/>
        <end position="255"/>
    </location>
</feature>
<keyword evidence="3 6" id="KW-1133">Transmembrane helix</keyword>
<protein>
    <submittedName>
        <fullName evidence="9">G protein-coupled receptor gpr1</fullName>
    </submittedName>
</protein>
<dbReference type="PROSITE" id="PS51257">
    <property type="entry name" value="PROKAR_LIPOPROTEIN"/>
    <property type="match status" value="1"/>
</dbReference>
<evidence type="ECO:0000259" key="7">
    <source>
        <dbReference type="Pfam" id="PF11710"/>
    </source>
</evidence>
<dbReference type="PANTHER" id="PTHR23112:SF37">
    <property type="entry name" value="G PROTEIN-COUPLED RECEPTOR GPR1"/>
    <property type="match status" value="1"/>
</dbReference>
<dbReference type="Proteomes" id="UP001309876">
    <property type="component" value="Unassembled WGS sequence"/>
</dbReference>